<feature type="transmembrane region" description="Helical" evidence="1">
    <location>
        <begin position="96"/>
        <end position="116"/>
    </location>
</feature>
<sequence>MGDKLLVLSRTFFQALTEAVFIVPIYVLIIGQSSNISLFLLLNALNILAILTAFIYFEVKVEKNLINEENFKKSVFAGTLTSIGLFSYILSGGSFGAIFLTFLLLSIPVLFLFKFLNTPQDNISITQFGKKVLIRTAVYFLAIVNTYTIIGFNLQDAFALTFRYFAVYLMLILLLNIQNQIHELYFRNATDESLKDDPIIGKYIAKNNLLPSNSISLKQALLTSIVAPLTIFGLTYIVFFRGVNFIYSSTSHFFDKLNHYITLFIVTVLFRPIDALMNYFTVTPTSQEPEPVEAELATFAAMLTREDEVIQTSQGNFIAIIVRLISIAIVAAIVFLIYKVIRRYMFSKNKKVNSYEEQKEHIPILDQMMKKVKDSIADKRKQRKYLKDLHPIRRKYRSMLLNLNKNGVTIASSDTPNKILVKSVKRDRKIKKPLSIVTNIYNSFRYGSREEVDEKEFVKLCDEVTEGIKVKGE</sequence>
<keyword evidence="1" id="KW-0812">Transmembrane</keyword>
<evidence type="ECO:0000313" key="2">
    <source>
        <dbReference type="EMBL" id="XCI28476.1"/>
    </source>
</evidence>
<feature type="transmembrane region" description="Helical" evidence="1">
    <location>
        <begin position="12"/>
        <end position="30"/>
    </location>
</feature>
<reference evidence="2" key="1">
    <citation type="journal article" date="2018" name="Antonie Van Leeuwenhoek">
        <title>Proteinivorax hydrogeniformans sp. nov., an anaerobic, haloalkaliphilic bacterium fermenting proteinaceous compounds with high hydrogen production.</title>
        <authorList>
            <person name="Boltyanskaya Y."/>
            <person name="Detkova E."/>
            <person name="Pimenov N."/>
            <person name="Kevbrin V."/>
        </authorList>
    </citation>
    <scope>NUCLEOTIDE SEQUENCE</scope>
    <source>
        <strain evidence="2">Z-710</strain>
    </source>
</reference>
<feature type="transmembrane region" description="Helical" evidence="1">
    <location>
        <begin position="137"/>
        <end position="154"/>
    </location>
</feature>
<feature type="transmembrane region" description="Helical" evidence="1">
    <location>
        <begin position="220"/>
        <end position="239"/>
    </location>
</feature>
<proteinExistence type="predicted"/>
<evidence type="ECO:0008006" key="3">
    <source>
        <dbReference type="Google" id="ProtNLM"/>
    </source>
</evidence>
<feature type="transmembrane region" description="Helical" evidence="1">
    <location>
        <begin position="36"/>
        <end position="59"/>
    </location>
</feature>
<organism evidence="2">
    <name type="scientific">Proteinivorax hydrogeniformans</name>
    <dbReference type="NCBI Taxonomy" id="1826727"/>
    <lineage>
        <taxon>Bacteria</taxon>
        <taxon>Bacillati</taxon>
        <taxon>Bacillota</taxon>
        <taxon>Clostridia</taxon>
        <taxon>Eubacteriales</taxon>
        <taxon>Proteinivoracaceae</taxon>
        <taxon>Proteinivorax</taxon>
    </lineage>
</organism>
<keyword evidence="1" id="KW-0472">Membrane</keyword>
<gene>
    <name evidence="2" type="ORF">PRVXH_002436</name>
</gene>
<name>A0AAU8HSC6_9FIRM</name>
<evidence type="ECO:0000256" key="1">
    <source>
        <dbReference type="SAM" id="Phobius"/>
    </source>
</evidence>
<feature type="transmembrane region" description="Helical" evidence="1">
    <location>
        <begin position="160"/>
        <end position="177"/>
    </location>
</feature>
<dbReference type="RefSeq" id="WP_353893032.1">
    <property type="nucleotide sequence ID" value="NZ_CP159485.1"/>
</dbReference>
<feature type="transmembrane region" description="Helical" evidence="1">
    <location>
        <begin position="317"/>
        <end position="341"/>
    </location>
</feature>
<protein>
    <recommendedName>
        <fullName evidence="3">DUF4129 domain-containing protein</fullName>
    </recommendedName>
</protein>
<reference evidence="2" key="2">
    <citation type="submission" date="2024-06" db="EMBL/GenBank/DDBJ databases">
        <authorList>
            <person name="Petrova K.O."/>
            <person name="Toshchakov S.V."/>
            <person name="Boltjanskaja Y.V."/>
            <person name="Kevbrin V.V."/>
        </authorList>
    </citation>
    <scope>NUCLEOTIDE SEQUENCE</scope>
    <source>
        <strain evidence="2">Z-710</strain>
    </source>
</reference>
<keyword evidence="1" id="KW-1133">Transmembrane helix</keyword>
<accession>A0AAU8HSC6</accession>
<dbReference type="AlphaFoldDB" id="A0AAU8HSC6"/>
<dbReference type="EMBL" id="CP159485">
    <property type="protein sequence ID" value="XCI28476.1"/>
    <property type="molecule type" value="Genomic_DNA"/>
</dbReference>